<feature type="compositionally biased region" description="Low complexity" evidence="1">
    <location>
        <begin position="81"/>
        <end position="102"/>
    </location>
</feature>
<dbReference type="RefSeq" id="WP_173193130.1">
    <property type="nucleotide sequence ID" value="NZ_JABETK010000002.1"/>
</dbReference>
<comment type="caution">
    <text evidence="3">The sequence shown here is derived from an EMBL/GenBank/DDBJ whole genome shotgun (WGS) entry which is preliminary data.</text>
</comment>
<gene>
    <name evidence="3" type="ORF">V1479_22425</name>
</gene>
<dbReference type="Proteomes" id="UP001559025">
    <property type="component" value="Unassembled WGS sequence"/>
</dbReference>
<proteinExistence type="predicted"/>
<sequence length="268" mass="29692">MNLSNRLGLGHKGRPRLAGDGTALAEARDVAIRTLYHERDQAERDAYQAKLASRHEKKGLLHRLGFRRKEEPAPFEEFKAPKAARASSAPPAQVAKPAALPPKARKRDRSDIVVAALGVTLGLTCALFPWYIFFNQEQFGVREFIFEGRGSVTPPSNLVYQPALINQPFSTGEVPKMNLDFFPTATLPGEEDEVRAVPASEQPFPSDLISFKLVHVANGRAMIEDDDGLWVVQRGSRLPDASEVASIEQRDGNWVLVTTLDKVVELQR</sequence>
<keyword evidence="2" id="KW-0812">Transmembrane</keyword>
<evidence type="ECO:0000256" key="1">
    <source>
        <dbReference type="SAM" id="MobiDB-lite"/>
    </source>
</evidence>
<feature type="transmembrane region" description="Helical" evidence="2">
    <location>
        <begin position="112"/>
        <end position="133"/>
    </location>
</feature>
<feature type="region of interest" description="Disordered" evidence="1">
    <location>
        <begin position="77"/>
        <end position="103"/>
    </location>
</feature>
<reference evidence="3 4" key="1">
    <citation type="submission" date="2024-01" db="EMBL/GenBank/DDBJ databases">
        <title>New evidence supports the origin of RcGTA from prophage.</title>
        <authorList>
            <person name="Xu Y."/>
            <person name="Liu B."/>
            <person name="Chen F."/>
        </authorList>
    </citation>
    <scope>NUCLEOTIDE SEQUENCE [LARGE SCALE GENOMIC DNA]</scope>
    <source>
        <strain evidence="3 4">CBW1107-2</strain>
    </source>
</reference>
<evidence type="ECO:0000313" key="4">
    <source>
        <dbReference type="Proteomes" id="UP001559025"/>
    </source>
</evidence>
<keyword evidence="2" id="KW-0472">Membrane</keyword>
<organism evidence="3 4">
    <name type="scientific">Neoaquamicrobium sediminum</name>
    <dbReference type="NCBI Taxonomy" id="1849104"/>
    <lineage>
        <taxon>Bacteria</taxon>
        <taxon>Pseudomonadati</taxon>
        <taxon>Pseudomonadota</taxon>
        <taxon>Alphaproteobacteria</taxon>
        <taxon>Hyphomicrobiales</taxon>
        <taxon>Phyllobacteriaceae</taxon>
        <taxon>Neoaquamicrobium</taxon>
    </lineage>
</organism>
<accession>A0ABV3X1E3</accession>
<evidence type="ECO:0000256" key="2">
    <source>
        <dbReference type="SAM" id="Phobius"/>
    </source>
</evidence>
<keyword evidence="4" id="KW-1185">Reference proteome</keyword>
<protein>
    <submittedName>
        <fullName evidence="3">Uncharacterized protein</fullName>
    </submittedName>
</protein>
<name>A0ABV3X1E3_9HYPH</name>
<dbReference type="EMBL" id="JAZHFV010000009">
    <property type="protein sequence ID" value="MEX4010079.1"/>
    <property type="molecule type" value="Genomic_DNA"/>
</dbReference>
<evidence type="ECO:0000313" key="3">
    <source>
        <dbReference type="EMBL" id="MEX4010079.1"/>
    </source>
</evidence>
<keyword evidence="2" id="KW-1133">Transmembrane helix</keyword>